<name>A0AAQ1MB21_9FIRM</name>
<dbReference type="EMBL" id="WWVX01000007">
    <property type="protein sequence ID" value="MZL70162.1"/>
    <property type="molecule type" value="Genomic_DNA"/>
</dbReference>
<dbReference type="PANTHER" id="PTHR13604">
    <property type="entry name" value="DC12-RELATED"/>
    <property type="match status" value="1"/>
</dbReference>
<dbReference type="InterPro" id="IPR003738">
    <property type="entry name" value="SRAP"/>
</dbReference>
<evidence type="ECO:0000256" key="7">
    <source>
        <dbReference type="ARBA" id="ARBA00023239"/>
    </source>
</evidence>
<evidence type="ECO:0000256" key="6">
    <source>
        <dbReference type="ARBA" id="ARBA00023125"/>
    </source>
</evidence>
<dbReference type="GO" id="GO:0106300">
    <property type="term" value="P:protein-DNA covalent cross-linking repair"/>
    <property type="evidence" value="ECO:0007669"/>
    <property type="project" value="InterPro"/>
</dbReference>
<keyword evidence="7" id="KW-0456">Lyase</keyword>
<evidence type="ECO:0000256" key="8">
    <source>
        <dbReference type="RuleBase" id="RU364100"/>
    </source>
</evidence>
<dbReference type="GO" id="GO:0016829">
    <property type="term" value="F:lyase activity"/>
    <property type="evidence" value="ECO:0007669"/>
    <property type="project" value="UniProtKB-KW"/>
</dbReference>
<evidence type="ECO:0000256" key="5">
    <source>
        <dbReference type="ARBA" id="ARBA00023124"/>
    </source>
</evidence>
<evidence type="ECO:0000256" key="1">
    <source>
        <dbReference type="ARBA" id="ARBA00008136"/>
    </source>
</evidence>
<comment type="similarity">
    <text evidence="1 8">Belongs to the SOS response-associated peptidase family.</text>
</comment>
<reference evidence="9 12" key="3">
    <citation type="journal article" date="2019" name="Nat. Med.">
        <title>A library of human gut bacterial isolates paired with longitudinal multiomics data enables mechanistic microbiome research.</title>
        <authorList>
            <person name="Poyet M."/>
            <person name="Groussin M."/>
            <person name="Gibbons S.M."/>
            <person name="Avila-Pacheco J."/>
            <person name="Jiang X."/>
            <person name="Kearney S.M."/>
            <person name="Perrotta A.R."/>
            <person name="Berdy B."/>
            <person name="Zhao S."/>
            <person name="Lieberman T.D."/>
            <person name="Swanson P.K."/>
            <person name="Smith M."/>
            <person name="Roesemann S."/>
            <person name="Alexander J.E."/>
            <person name="Rich S.A."/>
            <person name="Livny J."/>
            <person name="Vlamakis H."/>
            <person name="Clish C."/>
            <person name="Bullock K."/>
            <person name="Deik A."/>
            <person name="Scott J."/>
            <person name="Pierce K.A."/>
            <person name="Xavier R.J."/>
            <person name="Alm E.J."/>
        </authorList>
    </citation>
    <scope>NUCLEOTIDE SEQUENCE [LARGE SCALE GENOMIC DNA]</scope>
    <source>
        <strain evidence="9 12">BIOML-A2</strain>
    </source>
</reference>
<gene>
    <name evidence="9" type="ORF">GT747_10395</name>
    <name evidence="10" type="ORF">SAMN05444424_0171</name>
</gene>
<dbReference type="RefSeq" id="WP_021658394.1">
    <property type="nucleotide sequence ID" value="NZ_FQVY01000001.1"/>
</dbReference>
<dbReference type="Proteomes" id="UP000474718">
    <property type="component" value="Unassembled WGS sequence"/>
</dbReference>
<dbReference type="EC" id="3.4.-.-" evidence="8"/>
<dbReference type="InterPro" id="IPR036590">
    <property type="entry name" value="SRAP-like"/>
</dbReference>
<evidence type="ECO:0000256" key="4">
    <source>
        <dbReference type="ARBA" id="ARBA00022801"/>
    </source>
</evidence>
<evidence type="ECO:0000313" key="9">
    <source>
        <dbReference type="EMBL" id="MZL70162.1"/>
    </source>
</evidence>
<sequence length="208" mass="23236">MCGRYSLYTERENDQLQAILAEIARRYPERFSQAASGEVFPSNWAPVLAHTGKRVAAGLARWGFSSPKGRGLVINARAETAAERPLFRDSLLERRCAVPATGFFEWDRSCRPSAKYRFTLPGQPLFYLAGCYRLEGEEARYTLFTTAANASMADIHPRMPVLLAPGQLEGWLTDTGAALALLGQTPPLLDRERCAPPERDEIQQSRLF</sequence>
<reference evidence="11" key="2">
    <citation type="submission" date="2016-11" db="EMBL/GenBank/DDBJ databases">
        <authorList>
            <person name="Jaros S."/>
            <person name="Januszkiewicz K."/>
            <person name="Wedrychowicz H."/>
        </authorList>
    </citation>
    <scope>NUCLEOTIDE SEQUENCE [LARGE SCALE GENOMIC DNA]</scope>
    <source>
        <strain evidence="11">DSM 4029</strain>
    </source>
</reference>
<dbReference type="GO" id="GO:0003697">
    <property type="term" value="F:single-stranded DNA binding"/>
    <property type="evidence" value="ECO:0007669"/>
    <property type="project" value="InterPro"/>
</dbReference>
<comment type="caution">
    <text evidence="10">The sequence shown here is derived from an EMBL/GenBank/DDBJ whole genome shotgun (WGS) entry which is preliminary data.</text>
</comment>
<dbReference type="SUPFAM" id="SSF143081">
    <property type="entry name" value="BB1717-like"/>
    <property type="match status" value="1"/>
</dbReference>
<evidence type="ECO:0000313" key="11">
    <source>
        <dbReference type="Proteomes" id="UP000184089"/>
    </source>
</evidence>
<dbReference type="Proteomes" id="UP000184089">
    <property type="component" value="Unassembled WGS sequence"/>
</dbReference>
<keyword evidence="4 8" id="KW-0378">Hydrolase</keyword>
<dbReference type="Gene3D" id="3.90.1680.10">
    <property type="entry name" value="SOS response associated peptidase-like"/>
    <property type="match status" value="1"/>
</dbReference>
<organism evidence="10 11">
    <name type="scientific">Bittarella massiliensis</name>
    <name type="common">ex Durand et al. 2017</name>
    <dbReference type="NCBI Taxonomy" id="1720313"/>
    <lineage>
        <taxon>Bacteria</taxon>
        <taxon>Bacillati</taxon>
        <taxon>Bacillota</taxon>
        <taxon>Clostridia</taxon>
        <taxon>Eubacteriales</taxon>
        <taxon>Oscillospiraceae</taxon>
        <taxon>Bittarella (ex Durand et al. 2017)</taxon>
    </lineage>
</organism>
<keyword evidence="3" id="KW-0227">DNA damage</keyword>
<dbReference type="GO" id="GO:0008233">
    <property type="term" value="F:peptidase activity"/>
    <property type="evidence" value="ECO:0007669"/>
    <property type="project" value="UniProtKB-KW"/>
</dbReference>
<dbReference type="AlphaFoldDB" id="A0AAQ1MB21"/>
<proteinExistence type="inferred from homology"/>
<keyword evidence="12" id="KW-1185">Reference proteome</keyword>
<dbReference type="GO" id="GO:0006508">
    <property type="term" value="P:proteolysis"/>
    <property type="evidence" value="ECO:0007669"/>
    <property type="project" value="UniProtKB-KW"/>
</dbReference>
<keyword evidence="6" id="KW-0238">DNA-binding</keyword>
<accession>A0AAQ1MB21</accession>
<keyword evidence="5" id="KW-0190">Covalent protein-DNA linkage</keyword>
<dbReference type="Pfam" id="PF02586">
    <property type="entry name" value="SRAP"/>
    <property type="match status" value="1"/>
</dbReference>
<dbReference type="PANTHER" id="PTHR13604:SF0">
    <property type="entry name" value="ABASIC SITE PROCESSING PROTEIN HMCES"/>
    <property type="match status" value="1"/>
</dbReference>
<evidence type="ECO:0000256" key="2">
    <source>
        <dbReference type="ARBA" id="ARBA00022670"/>
    </source>
</evidence>
<reference evidence="10" key="1">
    <citation type="submission" date="2016-11" db="EMBL/GenBank/DDBJ databases">
        <authorList>
            <person name="Varghese N."/>
            <person name="Submissions S."/>
        </authorList>
    </citation>
    <scope>NUCLEOTIDE SEQUENCE</scope>
    <source>
        <strain evidence="10">DSM 4029</strain>
    </source>
</reference>
<evidence type="ECO:0000256" key="3">
    <source>
        <dbReference type="ARBA" id="ARBA00022763"/>
    </source>
</evidence>
<evidence type="ECO:0000313" key="12">
    <source>
        <dbReference type="Proteomes" id="UP000474718"/>
    </source>
</evidence>
<keyword evidence="2 8" id="KW-0645">Protease</keyword>
<dbReference type="EMBL" id="FQVY01000001">
    <property type="protein sequence ID" value="SHF64332.1"/>
    <property type="molecule type" value="Genomic_DNA"/>
</dbReference>
<protein>
    <recommendedName>
        <fullName evidence="8">Abasic site processing protein</fullName>
        <ecNumber evidence="8">3.4.-.-</ecNumber>
    </recommendedName>
</protein>
<evidence type="ECO:0000313" key="10">
    <source>
        <dbReference type="EMBL" id="SHF64332.1"/>
    </source>
</evidence>